<proteinExistence type="predicted"/>
<dbReference type="InterPro" id="IPR029058">
    <property type="entry name" value="AB_hydrolase_fold"/>
</dbReference>
<name>A0AA39T912_9AGAR</name>
<keyword evidence="3" id="KW-1185">Reference proteome</keyword>
<keyword evidence="1" id="KW-0732">Signal</keyword>
<evidence type="ECO:0000313" key="3">
    <source>
        <dbReference type="Proteomes" id="UP001175227"/>
    </source>
</evidence>
<feature type="chain" id="PRO_5041446671" description="AB hydrolase-1 domain-containing protein" evidence="1">
    <location>
        <begin position="38"/>
        <end position="388"/>
    </location>
</feature>
<accession>A0AA39T912</accession>
<evidence type="ECO:0008006" key="4">
    <source>
        <dbReference type="Google" id="ProtNLM"/>
    </source>
</evidence>
<dbReference type="EMBL" id="JAUEPR010000039">
    <property type="protein sequence ID" value="KAK0472616.1"/>
    <property type="molecule type" value="Genomic_DNA"/>
</dbReference>
<sequence>MHEPSCYFYLWATARFGTPMLLSSLLILPSLVYTTLAQQSNTNPTVGGNQDDGWQSFPKVVDADRHTKWVVDADLGAYMPVYQSSGLNATEVTRAVIVLHGKPRDCWYYWNAMNNALYNATYDDPSIVREHISILGPCFFDEDDLTSGAARDGQLLWGQTTWMSGHTNVAPDSISDYSSFDALDSLIAYYMDKTVYPNLQVVVIGGHSAGAQMAQRYAALRLSTENDDRLHFWIANPGSLLWLTSDRPVSVDDCDGIDDYKYGLESGFPAYATASARTLGRSGIVEKYNGRNMNYDWGLVSDKHLFFRLVTHLSSQTDYANGDHRCQAAAQGEDHVTRGKNFVQMLEDMGGIPNLTTVDWAPNIGHSNEGMMTSEGGIDKVSTISFPR</sequence>
<reference evidence="2" key="1">
    <citation type="submission" date="2023-06" db="EMBL/GenBank/DDBJ databases">
        <authorList>
            <consortium name="Lawrence Berkeley National Laboratory"/>
            <person name="Ahrendt S."/>
            <person name="Sahu N."/>
            <person name="Indic B."/>
            <person name="Wong-Bajracharya J."/>
            <person name="Merenyi Z."/>
            <person name="Ke H.-M."/>
            <person name="Monk M."/>
            <person name="Kocsube S."/>
            <person name="Drula E."/>
            <person name="Lipzen A."/>
            <person name="Balint B."/>
            <person name="Henrissat B."/>
            <person name="Andreopoulos B."/>
            <person name="Martin F.M."/>
            <person name="Harder C.B."/>
            <person name="Rigling D."/>
            <person name="Ford K.L."/>
            <person name="Foster G.D."/>
            <person name="Pangilinan J."/>
            <person name="Papanicolaou A."/>
            <person name="Barry K."/>
            <person name="LaButti K."/>
            <person name="Viragh M."/>
            <person name="Koriabine M."/>
            <person name="Yan M."/>
            <person name="Riley R."/>
            <person name="Champramary S."/>
            <person name="Plett K.L."/>
            <person name="Tsai I.J."/>
            <person name="Slot J."/>
            <person name="Sipos G."/>
            <person name="Plett J."/>
            <person name="Nagy L.G."/>
            <person name="Grigoriev I.V."/>
        </authorList>
    </citation>
    <scope>NUCLEOTIDE SEQUENCE</scope>
    <source>
        <strain evidence="2">ICMP 16352</strain>
    </source>
</reference>
<evidence type="ECO:0000256" key="1">
    <source>
        <dbReference type="SAM" id="SignalP"/>
    </source>
</evidence>
<comment type="caution">
    <text evidence="2">The sequence shown here is derived from an EMBL/GenBank/DDBJ whole genome shotgun (WGS) entry which is preliminary data.</text>
</comment>
<dbReference type="PANTHER" id="PTHR35560">
    <property type="entry name" value="BLL0132 PROTEIN"/>
    <property type="match status" value="1"/>
</dbReference>
<dbReference type="Gene3D" id="3.40.50.1820">
    <property type="entry name" value="alpha/beta hydrolase"/>
    <property type="match status" value="1"/>
</dbReference>
<dbReference type="SUPFAM" id="SSF53474">
    <property type="entry name" value="alpha/beta-Hydrolases"/>
    <property type="match status" value="1"/>
</dbReference>
<evidence type="ECO:0000313" key="2">
    <source>
        <dbReference type="EMBL" id="KAK0472616.1"/>
    </source>
</evidence>
<gene>
    <name evidence="2" type="ORF">IW261DRAFT_1507302</name>
</gene>
<dbReference type="AlphaFoldDB" id="A0AA39T912"/>
<dbReference type="PANTHER" id="PTHR35560:SF3">
    <property type="entry name" value="PEPTIDASE S9 PROLYL OLIGOPEPTIDASE CATALYTIC DOMAIN-CONTAINING PROTEIN"/>
    <property type="match status" value="1"/>
</dbReference>
<protein>
    <recommendedName>
        <fullName evidence="4">AB hydrolase-1 domain-containing protein</fullName>
    </recommendedName>
</protein>
<feature type="signal peptide" evidence="1">
    <location>
        <begin position="1"/>
        <end position="37"/>
    </location>
</feature>
<organism evidence="2 3">
    <name type="scientific">Armillaria novae-zelandiae</name>
    <dbReference type="NCBI Taxonomy" id="153914"/>
    <lineage>
        <taxon>Eukaryota</taxon>
        <taxon>Fungi</taxon>
        <taxon>Dikarya</taxon>
        <taxon>Basidiomycota</taxon>
        <taxon>Agaricomycotina</taxon>
        <taxon>Agaricomycetes</taxon>
        <taxon>Agaricomycetidae</taxon>
        <taxon>Agaricales</taxon>
        <taxon>Marasmiineae</taxon>
        <taxon>Physalacriaceae</taxon>
        <taxon>Armillaria</taxon>
    </lineage>
</organism>
<dbReference type="Proteomes" id="UP001175227">
    <property type="component" value="Unassembled WGS sequence"/>
</dbReference>